<evidence type="ECO:0000256" key="7">
    <source>
        <dbReference type="ARBA" id="ARBA00024867"/>
    </source>
</evidence>
<dbReference type="InterPro" id="IPR039420">
    <property type="entry name" value="WalR-like"/>
</dbReference>
<dbReference type="GO" id="GO:0005829">
    <property type="term" value="C:cytosol"/>
    <property type="evidence" value="ECO:0007669"/>
    <property type="project" value="TreeGrafter"/>
</dbReference>
<evidence type="ECO:0000256" key="1">
    <source>
        <dbReference type="ARBA" id="ARBA00018672"/>
    </source>
</evidence>
<dbReference type="InterPro" id="IPR036388">
    <property type="entry name" value="WH-like_DNA-bd_sf"/>
</dbReference>
<dbReference type="SMART" id="SM00862">
    <property type="entry name" value="Trans_reg_C"/>
    <property type="match status" value="1"/>
</dbReference>
<dbReference type="CDD" id="cd17574">
    <property type="entry name" value="REC_OmpR"/>
    <property type="match status" value="1"/>
</dbReference>
<dbReference type="AlphaFoldDB" id="A0A926EC39"/>
<accession>A0A926EC39</accession>
<dbReference type="GO" id="GO:0000156">
    <property type="term" value="F:phosphorelay response regulator activity"/>
    <property type="evidence" value="ECO:0007669"/>
    <property type="project" value="TreeGrafter"/>
</dbReference>
<dbReference type="PROSITE" id="PS50110">
    <property type="entry name" value="RESPONSE_REGULATORY"/>
    <property type="match status" value="1"/>
</dbReference>
<dbReference type="Proteomes" id="UP000655830">
    <property type="component" value="Unassembled WGS sequence"/>
</dbReference>
<dbReference type="GO" id="GO:0006355">
    <property type="term" value="P:regulation of DNA-templated transcription"/>
    <property type="evidence" value="ECO:0007669"/>
    <property type="project" value="InterPro"/>
</dbReference>
<evidence type="ECO:0000259" key="10">
    <source>
        <dbReference type="PROSITE" id="PS50110"/>
    </source>
</evidence>
<organism evidence="12 13">
    <name type="scientific">Zhenhengia yiwuensis</name>
    <dbReference type="NCBI Taxonomy" id="2763666"/>
    <lineage>
        <taxon>Bacteria</taxon>
        <taxon>Bacillati</taxon>
        <taxon>Bacillota</taxon>
        <taxon>Clostridia</taxon>
        <taxon>Lachnospirales</taxon>
        <taxon>Lachnospiraceae</taxon>
        <taxon>Zhenhengia</taxon>
    </lineage>
</organism>
<evidence type="ECO:0000256" key="9">
    <source>
        <dbReference type="PROSITE-ProRule" id="PRU01091"/>
    </source>
</evidence>
<evidence type="ECO:0000256" key="4">
    <source>
        <dbReference type="ARBA" id="ARBA00023015"/>
    </source>
</evidence>
<feature type="domain" description="OmpR/PhoB-type" evidence="11">
    <location>
        <begin position="125"/>
        <end position="226"/>
    </location>
</feature>
<dbReference type="FunFam" id="1.10.10.10:FF:000018">
    <property type="entry name" value="DNA-binding response regulator ResD"/>
    <property type="match status" value="1"/>
</dbReference>
<dbReference type="FunFam" id="3.40.50.2300:FF:000001">
    <property type="entry name" value="DNA-binding response regulator PhoB"/>
    <property type="match status" value="1"/>
</dbReference>
<feature type="domain" description="Response regulatory" evidence="10">
    <location>
        <begin position="3"/>
        <end position="116"/>
    </location>
</feature>
<name>A0A926EC39_9FIRM</name>
<feature type="modified residue" description="4-aspartylphosphate" evidence="8">
    <location>
        <position position="52"/>
    </location>
</feature>
<dbReference type="PANTHER" id="PTHR48111:SF73">
    <property type="entry name" value="ALKALINE PHOSPHATASE SYNTHESIS TRANSCRIPTIONAL REGULATORY PROTEIN PHOP"/>
    <property type="match status" value="1"/>
</dbReference>
<keyword evidence="4" id="KW-0805">Transcription regulation</keyword>
<dbReference type="InterPro" id="IPR001789">
    <property type="entry name" value="Sig_transdc_resp-reg_receiver"/>
</dbReference>
<dbReference type="InterPro" id="IPR001867">
    <property type="entry name" value="OmpR/PhoB-type_DNA-bd"/>
</dbReference>
<proteinExistence type="predicted"/>
<dbReference type="Gene3D" id="3.40.50.2300">
    <property type="match status" value="1"/>
</dbReference>
<evidence type="ECO:0000256" key="8">
    <source>
        <dbReference type="PROSITE-ProRule" id="PRU00169"/>
    </source>
</evidence>
<dbReference type="SUPFAM" id="SSF46894">
    <property type="entry name" value="C-terminal effector domain of the bipartite response regulators"/>
    <property type="match status" value="1"/>
</dbReference>
<evidence type="ECO:0000256" key="6">
    <source>
        <dbReference type="ARBA" id="ARBA00023163"/>
    </source>
</evidence>
<dbReference type="InterPro" id="IPR011006">
    <property type="entry name" value="CheY-like_superfamily"/>
</dbReference>
<evidence type="ECO:0000313" key="12">
    <source>
        <dbReference type="EMBL" id="MBC8578246.1"/>
    </source>
</evidence>
<dbReference type="PANTHER" id="PTHR48111">
    <property type="entry name" value="REGULATOR OF RPOS"/>
    <property type="match status" value="1"/>
</dbReference>
<dbReference type="SMART" id="SM00448">
    <property type="entry name" value="REC"/>
    <property type="match status" value="1"/>
</dbReference>
<keyword evidence="6" id="KW-0804">Transcription</keyword>
<protein>
    <recommendedName>
        <fullName evidence="1">Stage 0 sporulation protein A homolog</fullName>
    </recommendedName>
</protein>
<keyword evidence="3" id="KW-0902">Two-component regulatory system</keyword>
<evidence type="ECO:0000313" key="13">
    <source>
        <dbReference type="Proteomes" id="UP000655830"/>
    </source>
</evidence>
<evidence type="ECO:0000259" key="11">
    <source>
        <dbReference type="PROSITE" id="PS51755"/>
    </source>
</evidence>
<dbReference type="GO" id="GO:0000976">
    <property type="term" value="F:transcription cis-regulatory region binding"/>
    <property type="evidence" value="ECO:0007669"/>
    <property type="project" value="TreeGrafter"/>
</dbReference>
<dbReference type="GO" id="GO:0032993">
    <property type="term" value="C:protein-DNA complex"/>
    <property type="evidence" value="ECO:0007669"/>
    <property type="project" value="TreeGrafter"/>
</dbReference>
<dbReference type="Pfam" id="PF00486">
    <property type="entry name" value="Trans_reg_C"/>
    <property type="match status" value="1"/>
</dbReference>
<reference evidence="12" key="1">
    <citation type="submission" date="2020-08" db="EMBL/GenBank/DDBJ databases">
        <title>Genome public.</title>
        <authorList>
            <person name="Liu C."/>
            <person name="Sun Q."/>
        </authorList>
    </citation>
    <scope>NUCLEOTIDE SEQUENCE</scope>
    <source>
        <strain evidence="12">NSJ-12</strain>
    </source>
</reference>
<dbReference type="SUPFAM" id="SSF52172">
    <property type="entry name" value="CheY-like"/>
    <property type="match status" value="1"/>
</dbReference>
<dbReference type="Gene3D" id="6.10.250.690">
    <property type="match status" value="1"/>
</dbReference>
<comment type="caution">
    <text evidence="12">The sequence shown here is derived from an EMBL/GenBank/DDBJ whole genome shotgun (WGS) entry which is preliminary data.</text>
</comment>
<comment type="function">
    <text evidence="7">May play the central regulatory role in sporulation. It may be an element of the effector pathway responsible for the activation of sporulation genes in response to nutritional stress. Spo0A may act in concert with spo0H (a sigma factor) to control the expression of some genes that are critical to the sporulation process.</text>
</comment>
<evidence type="ECO:0000256" key="3">
    <source>
        <dbReference type="ARBA" id="ARBA00023012"/>
    </source>
</evidence>
<dbReference type="EMBL" id="JACRSY010000002">
    <property type="protein sequence ID" value="MBC8578246.1"/>
    <property type="molecule type" value="Genomic_DNA"/>
</dbReference>
<feature type="DNA-binding region" description="OmpR/PhoB-type" evidence="9">
    <location>
        <begin position="125"/>
        <end position="226"/>
    </location>
</feature>
<evidence type="ECO:0000256" key="2">
    <source>
        <dbReference type="ARBA" id="ARBA00022553"/>
    </source>
</evidence>
<evidence type="ECO:0000256" key="5">
    <source>
        <dbReference type="ARBA" id="ARBA00023125"/>
    </source>
</evidence>
<keyword evidence="5 9" id="KW-0238">DNA-binding</keyword>
<dbReference type="PROSITE" id="PS51755">
    <property type="entry name" value="OMPR_PHOB"/>
    <property type="match status" value="1"/>
</dbReference>
<dbReference type="InterPro" id="IPR016032">
    <property type="entry name" value="Sig_transdc_resp-reg_C-effctor"/>
</dbReference>
<dbReference type="CDD" id="cd00383">
    <property type="entry name" value="trans_reg_C"/>
    <property type="match status" value="1"/>
</dbReference>
<dbReference type="Pfam" id="PF00072">
    <property type="entry name" value="Response_reg"/>
    <property type="match status" value="1"/>
</dbReference>
<keyword evidence="2 8" id="KW-0597">Phosphoprotein</keyword>
<gene>
    <name evidence="12" type="ORF">H8718_01650</name>
</gene>
<dbReference type="Gene3D" id="1.10.10.10">
    <property type="entry name" value="Winged helix-like DNA-binding domain superfamily/Winged helix DNA-binding domain"/>
    <property type="match status" value="1"/>
</dbReference>
<sequence>MMNILIIEDEVRVADIMTKYLEKENYKVFYAYTGREGLDLFYKNKIDVVLLDLMLPDIQGEDICKEMRSVSNVYIFMITAKGTLDNKVEGFQIGADEYLVKPVSPRELVARVKALEGRKEREENKDTLVFDKGHLKIYLQERMVKINNEIINLTPNEFDLLYELASSPGRVFTREQLIEAVMGIDFDGFDRTIDVHIKNLRKKIEEDTKSPKYIKTVTGIGYKFEGTLV</sequence>
<keyword evidence="13" id="KW-1185">Reference proteome</keyword>